<evidence type="ECO:0000256" key="4">
    <source>
        <dbReference type="ARBA" id="ARBA00011182"/>
    </source>
</evidence>
<evidence type="ECO:0000256" key="1">
    <source>
        <dbReference type="ARBA" id="ARBA00003420"/>
    </source>
</evidence>
<evidence type="ECO:0000259" key="10">
    <source>
        <dbReference type="Pfam" id="PF03151"/>
    </source>
</evidence>
<sequence length="608" mass="65633">MPHSTSHSISTGSHMRAASQTRTSTSKAYGDSNGGSGPGETEKFPDFDPGHNFLNTQSSGQQRWQQNGFPSTNGDASQSSRWHARRDSRVKWAPREPISGSSSHSKTSSISNAVHRMRSASMGQNAHELAEALRAPFSWKLIGLCVMWYWSSALTNTSSKTILTAFDKPATLTLIQFAFVSTYCILFSWLASTFPRLREAVPALRYPIRAPSRDVIRTTLPLAAFQIGGHLLSSNATSKIPVSLVHTIKGLSPLFTVLAYRFIFDIRYPRATYFSLVPLTVGVMLACSGNRTFGGQFLGILYALLAAIIFVTQNIFSKRLFNEAARAEQEGAAGHQSRKLDKLNLLCYSSGMAFILTGPIWLWSEGVGIIGDFLWDGSVDLNKTPNSLDHGPLVLEYVFNGTFHFGQNILAFVLLSMVSPVTYSVASLIKRVFVIIIAIIWFRNPTTPVQAAGIALTFLGLYLYDRSNDKNKADQRARALTETRREAALLPLSTKHVFSGGAAAMPTGLVPGQNVGPNGSTLLYESPVGMGSESSGAAAHAYTPGSAAAAAFASSGVVNDSKKSDDVMGGRGGGAGRSRGMSNAAWRPPGTRQEDTWLTGDSQQVTAR</sequence>
<organism evidence="11 12">
    <name type="scientific">Corynascus novoguineensis</name>
    <dbReference type="NCBI Taxonomy" id="1126955"/>
    <lineage>
        <taxon>Eukaryota</taxon>
        <taxon>Fungi</taxon>
        <taxon>Dikarya</taxon>
        <taxon>Ascomycota</taxon>
        <taxon>Pezizomycotina</taxon>
        <taxon>Sordariomycetes</taxon>
        <taxon>Sordariomycetidae</taxon>
        <taxon>Sordariales</taxon>
        <taxon>Chaetomiaceae</taxon>
        <taxon>Corynascus</taxon>
    </lineage>
</organism>
<proteinExistence type="inferred from homology"/>
<keyword evidence="7 9" id="KW-0472">Membrane</keyword>
<keyword evidence="5 9" id="KW-0812">Transmembrane</keyword>
<feature type="transmembrane region" description="Helical" evidence="9">
    <location>
        <begin position="297"/>
        <end position="316"/>
    </location>
</feature>
<evidence type="ECO:0000256" key="7">
    <source>
        <dbReference type="ARBA" id="ARBA00023136"/>
    </source>
</evidence>
<evidence type="ECO:0000313" key="12">
    <source>
        <dbReference type="Proteomes" id="UP001303647"/>
    </source>
</evidence>
<reference evidence="11" key="1">
    <citation type="journal article" date="2023" name="Mol. Phylogenet. Evol.">
        <title>Genome-scale phylogeny and comparative genomics of the fungal order Sordariales.</title>
        <authorList>
            <person name="Hensen N."/>
            <person name="Bonometti L."/>
            <person name="Westerberg I."/>
            <person name="Brannstrom I.O."/>
            <person name="Guillou S."/>
            <person name="Cros-Aarteil S."/>
            <person name="Calhoun S."/>
            <person name="Haridas S."/>
            <person name="Kuo A."/>
            <person name="Mondo S."/>
            <person name="Pangilinan J."/>
            <person name="Riley R."/>
            <person name="LaButti K."/>
            <person name="Andreopoulos B."/>
            <person name="Lipzen A."/>
            <person name="Chen C."/>
            <person name="Yan M."/>
            <person name="Daum C."/>
            <person name="Ng V."/>
            <person name="Clum A."/>
            <person name="Steindorff A."/>
            <person name="Ohm R.A."/>
            <person name="Martin F."/>
            <person name="Silar P."/>
            <person name="Natvig D.O."/>
            <person name="Lalanne C."/>
            <person name="Gautier V."/>
            <person name="Ament-Velasquez S.L."/>
            <person name="Kruys A."/>
            <person name="Hutchinson M.I."/>
            <person name="Powell A.J."/>
            <person name="Barry K."/>
            <person name="Miller A.N."/>
            <person name="Grigoriev I.V."/>
            <person name="Debuchy R."/>
            <person name="Gladieux P."/>
            <person name="Hiltunen Thoren M."/>
            <person name="Johannesson H."/>
        </authorList>
    </citation>
    <scope>NUCLEOTIDE SEQUENCE</scope>
    <source>
        <strain evidence="11">CBS 359.72</strain>
    </source>
</reference>
<accession>A0AAN7HHJ2</accession>
<dbReference type="Proteomes" id="UP001303647">
    <property type="component" value="Unassembled WGS sequence"/>
</dbReference>
<feature type="compositionally biased region" description="Low complexity" evidence="8">
    <location>
        <begin position="1"/>
        <end position="14"/>
    </location>
</feature>
<dbReference type="InterPro" id="IPR050186">
    <property type="entry name" value="TPT_transporter"/>
</dbReference>
<comment type="similarity">
    <text evidence="3">Belongs to the TPT transporter family. SLC35D subfamily.</text>
</comment>
<dbReference type="PANTHER" id="PTHR11132">
    <property type="entry name" value="SOLUTE CARRIER FAMILY 35"/>
    <property type="match status" value="1"/>
</dbReference>
<feature type="transmembrane region" description="Helical" evidence="9">
    <location>
        <begin position="448"/>
        <end position="464"/>
    </location>
</feature>
<dbReference type="EMBL" id="MU857616">
    <property type="protein sequence ID" value="KAK4250156.1"/>
    <property type="molecule type" value="Genomic_DNA"/>
</dbReference>
<comment type="function">
    <text evidence="1">Involved in the import of GDP-mannose from the cytoplasm into the Golgi lumen.</text>
</comment>
<feature type="compositionally biased region" description="Basic and acidic residues" evidence="8">
    <location>
        <begin position="85"/>
        <end position="94"/>
    </location>
</feature>
<name>A0AAN7HHJ2_9PEZI</name>
<dbReference type="SUPFAM" id="SSF103481">
    <property type="entry name" value="Multidrug resistance efflux transporter EmrE"/>
    <property type="match status" value="1"/>
</dbReference>
<dbReference type="GO" id="GO:0005789">
    <property type="term" value="C:endoplasmic reticulum membrane"/>
    <property type="evidence" value="ECO:0007669"/>
    <property type="project" value="UniProtKB-SubCell"/>
</dbReference>
<feature type="compositionally biased region" description="Polar residues" evidence="8">
    <location>
        <begin position="599"/>
        <end position="608"/>
    </location>
</feature>
<comment type="subunit">
    <text evidence="4">Homooligomer.</text>
</comment>
<keyword evidence="12" id="KW-1185">Reference proteome</keyword>
<dbReference type="AlphaFoldDB" id="A0AAN7HHJ2"/>
<feature type="transmembrane region" description="Helical" evidence="9">
    <location>
        <begin position="244"/>
        <end position="264"/>
    </location>
</feature>
<evidence type="ECO:0000256" key="2">
    <source>
        <dbReference type="ARBA" id="ARBA00004477"/>
    </source>
</evidence>
<reference evidence="11" key="2">
    <citation type="submission" date="2023-05" db="EMBL/GenBank/DDBJ databases">
        <authorList>
            <consortium name="Lawrence Berkeley National Laboratory"/>
            <person name="Steindorff A."/>
            <person name="Hensen N."/>
            <person name="Bonometti L."/>
            <person name="Westerberg I."/>
            <person name="Brannstrom I.O."/>
            <person name="Guillou S."/>
            <person name="Cros-Aarteil S."/>
            <person name="Calhoun S."/>
            <person name="Haridas S."/>
            <person name="Kuo A."/>
            <person name="Mondo S."/>
            <person name="Pangilinan J."/>
            <person name="Riley R."/>
            <person name="Labutti K."/>
            <person name="Andreopoulos B."/>
            <person name="Lipzen A."/>
            <person name="Chen C."/>
            <person name="Yanf M."/>
            <person name="Daum C."/>
            <person name="Ng V."/>
            <person name="Clum A."/>
            <person name="Ohm R."/>
            <person name="Martin F."/>
            <person name="Silar P."/>
            <person name="Natvig D."/>
            <person name="Lalanne C."/>
            <person name="Gautier V."/>
            <person name="Ament-Velasquez S.L."/>
            <person name="Kruys A."/>
            <person name="Hutchinson M.I."/>
            <person name="Powell A.J."/>
            <person name="Barry K."/>
            <person name="Miller A.N."/>
            <person name="Grigoriev I.V."/>
            <person name="Debuchy R."/>
            <person name="Gladieux P."/>
            <person name="Thoren M.H."/>
            <person name="Johannesson H."/>
        </authorList>
    </citation>
    <scope>NUCLEOTIDE SEQUENCE</scope>
    <source>
        <strain evidence="11">CBS 359.72</strain>
    </source>
</reference>
<feature type="transmembrane region" description="Helical" evidence="9">
    <location>
        <begin position="170"/>
        <end position="194"/>
    </location>
</feature>
<feature type="transmembrane region" description="Helical" evidence="9">
    <location>
        <begin position="271"/>
        <end position="291"/>
    </location>
</feature>
<comment type="subcellular location">
    <subcellularLocation>
        <location evidence="2">Endoplasmic reticulum membrane</location>
        <topology evidence="2">Multi-pass membrane protein</topology>
    </subcellularLocation>
</comment>
<evidence type="ECO:0000313" key="11">
    <source>
        <dbReference type="EMBL" id="KAK4250156.1"/>
    </source>
</evidence>
<feature type="compositionally biased region" description="Low complexity" evidence="8">
    <location>
        <begin position="99"/>
        <end position="111"/>
    </location>
</feature>
<evidence type="ECO:0000256" key="3">
    <source>
        <dbReference type="ARBA" id="ARBA00010425"/>
    </source>
</evidence>
<evidence type="ECO:0000256" key="6">
    <source>
        <dbReference type="ARBA" id="ARBA00022989"/>
    </source>
</evidence>
<dbReference type="InterPro" id="IPR004853">
    <property type="entry name" value="Sugar_P_trans_dom"/>
</dbReference>
<evidence type="ECO:0000256" key="5">
    <source>
        <dbReference type="ARBA" id="ARBA00022692"/>
    </source>
</evidence>
<feature type="domain" description="Sugar phosphate transporter" evidence="10">
    <location>
        <begin position="140"/>
        <end position="464"/>
    </location>
</feature>
<feature type="compositionally biased region" description="Polar residues" evidence="8">
    <location>
        <begin position="18"/>
        <end position="27"/>
    </location>
</feature>
<evidence type="ECO:0000256" key="8">
    <source>
        <dbReference type="SAM" id="MobiDB-lite"/>
    </source>
</evidence>
<feature type="transmembrane region" description="Helical" evidence="9">
    <location>
        <begin position="215"/>
        <end position="232"/>
    </location>
</feature>
<feature type="region of interest" description="Disordered" evidence="8">
    <location>
        <begin position="559"/>
        <end position="608"/>
    </location>
</feature>
<feature type="compositionally biased region" description="Basic and acidic residues" evidence="8">
    <location>
        <begin position="40"/>
        <end position="49"/>
    </location>
</feature>
<dbReference type="Pfam" id="PF03151">
    <property type="entry name" value="TPT"/>
    <property type="match status" value="1"/>
</dbReference>
<feature type="transmembrane region" description="Helical" evidence="9">
    <location>
        <begin position="422"/>
        <end position="442"/>
    </location>
</feature>
<feature type="transmembrane region" description="Helical" evidence="9">
    <location>
        <begin position="397"/>
        <end position="415"/>
    </location>
</feature>
<keyword evidence="6 9" id="KW-1133">Transmembrane helix</keyword>
<feature type="transmembrane region" description="Helical" evidence="9">
    <location>
        <begin position="345"/>
        <end position="364"/>
    </location>
</feature>
<gene>
    <name evidence="11" type="ORF">C7999DRAFT_38865</name>
</gene>
<evidence type="ECO:0000256" key="9">
    <source>
        <dbReference type="SAM" id="Phobius"/>
    </source>
</evidence>
<dbReference type="InterPro" id="IPR037185">
    <property type="entry name" value="EmrE-like"/>
</dbReference>
<feature type="region of interest" description="Disordered" evidence="8">
    <location>
        <begin position="1"/>
        <end position="111"/>
    </location>
</feature>
<dbReference type="Gene3D" id="1.10.3730.20">
    <property type="match status" value="1"/>
</dbReference>
<comment type="caution">
    <text evidence="11">The sequence shown here is derived from an EMBL/GenBank/DDBJ whole genome shotgun (WGS) entry which is preliminary data.</text>
</comment>
<protein>
    <submittedName>
        <fullName evidence="11">Triose-phosphate transporter family-domain-containing protein</fullName>
    </submittedName>
</protein>
<feature type="compositionally biased region" description="Polar residues" evidence="8">
    <location>
        <begin position="53"/>
        <end position="81"/>
    </location>
</feature>